<keyword evidence="5 11" id="KW-0812">Transmembrane</keyword>
<keyword evidence="3 11" id="KW-1134">Transmembrane beta strand</keyword>
<proteinExistence type="inferred from homology"/>
<keyword evidence="16" id="KW-0675">Receptor</keyword>
<dbReference type="Pfam" id="PF00593">
    <property type="entry name" value="TonB_dep_Rec_b-barrel"/>
    <property type="match status" value="1"/>
</dbReference>
<feature type="chain" id="PRO_5026197429" evidence="13">
    <location>
        <begin position="31"/>
        <end position="720"/>
    </location>
</feature>
<keyword evidence="6" id="KW-0408">Iron</keyword>
<dbReference type="Proteomes" id="UP000431269">
    <property type="component" value="Chromosome"/>
</dbReference>
<dbReference type="Pfam" id="PF07715">
    <property type="entry name" value="Plug"/>
    <property type="match status" value="1"/>
</dbReference>
<evidence type="ECO:0000313" key="16">
    <source>
        <dbReference type="EMBL" id="QGZ93785.1"/>
    </source>
</evidence>
<dbReference type="InterPro" id="IPR039426">
    <property type="entry name" value="TonB-dep_rcpt-like"/>
</dbReference>
<evidence type="ECO:0000256" key="13">
    <source>
        <dbReference type="SAM" id="SignalP"/>
    </source>
</evidence>
<evidence type="ECO:0000256" key="5">
    <source>
        <dbReference type="ARBA" id="ARBA00022692"/>
    </source>
</evidence>
<dbReference type="PANTHER" id="PTHR32552">
    <property type="entry name" value="FERRICHROME IRON RECEPTOR-RELATED"/>
    <property type="match status" value="1"/>
</dbReference>
<evidence type="ECO:0000256" key="12">
    <source>
        <dbReference type="RuleBase" id="RU003357"/>
    </source>
</evidence>
<keyword evidence="8 12" id="KW-0798">TonB box</keyword>
<dbReference type="AlphaFoldDB" id="A0A6I6MGI3"/>
<sequence length="720" mass="78493">MRNGVRFCAPGALLATTALFTVCGAPTALAQETPTETTTTEGDIVVTAQRRNERLQDVPIAVTALNAEQIESQGLLSTHDLAQAVTGLTITESGAYVQPFIRGVGSTVTNLGEQGSTATYVDGVYMPAVHGQWYDMANVESIQVLKGPQGTLFGRNANTGAIIITTRAPQHEFEGAADVSYGNYNSFGFRGFLTGPISETTAWSLSANFDSHDGWIRNLFRDGETIGGGQRYAVRGNLLIEPTPNVDILLSADTMRQQDPTPILIQPINGYQGYVPGDPGIAGLTPEGPYDFIGNENVDFISEQDGISARVIWDIDSVTLQSITAFRTYGSRSIEYDSDTTPFRYSAINSTDEGDNFTQEFQLNSNGTGPLNWVVGAFYMKQNANYDPLLIRSGVVNTFITAQQVTEASALFADGTYDWGTFELTLGLRYSTEDKSYDGQRNGVQLVTDASASWEATTPRVVLAYHPNDDFLLYASYSQGFKSGSFNANGLSTLRVNPETVDAYEIGLKMNPMPGFTFNTSIFSYQAIDMQVQALDPNTNLIRITNAAEMESYGADIEIGWRPIDPLSLRLGVSYLHTEFTDFPNAQIFVPNPGFTDGRNMPILADVTGNENVRSPEFTINLAADYTFDLASGGSVVPSFNIYHSSSFFWEVGNRIEEPAYTLINAQVTWNLPGDQVALSAWGRNLTDEVHFRNVAAAAQADRQAADEPMMYGVSAGFRF</sequence>
<keyword evidence="17" id="KW-1185">Reference proteome</keyword>
<reference evidence="17" key="1">
    <citation type="submission" date="2019-12" db="EMBL/GenBank/DDBJ databases">
        <title>Complete genome of Terracaulis silvestris 0127_4.</title>
        <authorList>
            <person name="Vieira S."/>
            <person name="Riedel T."/>
            <person name="Sproer C."/>
            <person name="Pascual J."/>
            <person name="Boedeker C."/>
            <person name="Overmann J."/>
        </authorList>
    </citation>
    <scope>NUCLEOTIDE SEQUENCE [LARGE SCALE GENOMIC DNA]</scope>
    <source>
        <strain evidence="17">0127_4</strain>
    </source>
</reference>
<dbReference type="InterPro" id="IPR000531">
    <property type="entry name" value="Beta-barrel_TonB"/>
</dbReference>
<dbReference type="RefSeq" id="WP_158764777.1">
    <property type="nucleotide sequence ID" value="NZ_CP047045.1"/>
</dbReference>
<evidence type="ECO:0000259" key="14">
    <source>
        <dbReference type="Pfam" id="PF00593"/>
    </source>
</evidence>
<dbReference type="KEGG" id="tsv:DSM104635_00598"/>
<dbReference type="EMBL" id="CP047045">
    <property type="protein sequence ID" value="QGZ93785.1"/>
    <property type="molecule type" value="Genomic_DNA"/>
</dbReference>
<keyword evidence="13" id="KW-0732">Signal</keyword>
<evidence type="ECO:0000256" key="8">
    <source>
        <dbReference type="ARBA" id="ARBA00023077"/>
    </source>
</evidence>
<gene>
    <name evidence="16" type="primary">fyuA_6</name>
    <name evidence="16" type="ORF">DSM104635_00598</name>
</gene>
<dbReference type="SUPFAM" id="SSF56935">
    <property type="entry name" value="Porins"/>
    <property type="match status" value="1"/>
</dbReference>
<accession>A0A6I6MGI3</accession>
<protein>
    <submittedName>
        <fullName evidence="16">Pesticin receptor</fullName>
    </submittedName>
</protein>
<keyword evidence="10 11" id="KW-0998">Cell outer membrane</keyword>
<keyword evidence="9 11" id="KW-0472">Membrane</keyword>
<comment type="similarity">
    <text evidence="11 12">Belongs to the TonB-dependent receptor family.</text>
</comment>
<evidence type="ECO:0000313" key="17">
    <source>
        <dbReference type="Proteomes" id="UP000431269"/>
    </source>
</evidence>
<evidence type="ECO:0000256" key="9">
    <source>
        <dbReference type="ARBA" id="ARBA00023136"/>
    </source>
</evidence>
<organism evidence="16 17">
    <name type="scientific">Terricaulis silvestris</name>
    <dbReference type="NCBI Taxonomy" id="2686094"/>
    <lineage>
        <taxon>Bacteria</taxon>
        <taxon>Pseudomonadati</taxon>
        <taxon>Pseudomonadota</taxon>
        <taxon>Alphaproteobacteria</taxon>
        <taxon>Caulobacterales</taxon>
        <taxon>Caulobacteraceae</taxon>
        <taxon>Terricaulis</taxon>
    </lineage>
</organism>
<evidence type="ECO:0000256" key="7">
    <source>
        <dbReference type="ARBA" id="ARBA00023065"/>
    </source>
</evidence>
<name>A0A6I6MGI3_9CAUL</name>
<evidence type="ECO:0000259" key="15">
    <source>
        <dbReference type="Pfam" id="PF07715"/>
    </source>
</evidence>
<evidence type="ECO:0000256" key="4">
    <source>
        <dbReference type="ARBA" id="ARBA00022496"/>
    </source>
</evidence>
<keyword evidence="4" id="KW-0410">Iron transport</keyword>
<feature type="domain" description="TonB-dependent receptor-like beta-barrel" evidence="14">
    <location>
        <begin position="294"/>
        <end position="686"/>
    </location>
</feature>
<evidence type="ECO:0000256" key="11">
    <source>
        <dbReference type="PROSITE-ProRule" id="PRU01360"/>
    </source>
</evidence>
<dbReference type="GO" id="GO:0006826">
    <property type="term" value="P:iron ion transport"/>
    <property type="evidence" value="ECO:0007669"/>
    <property type="project" value="UniProtKB-KW"/>
</dbReference>
<dbReference type="InterPro" id="IPR036942">
    <property type="entry name" value="Beta-barrel_TonB_sf"/>
</dbReference>
<evidence type="ECO:0000256" key="6">
    <source>
        <dbReference type="ARBA" id="ARBA00023004"/>
    </source>
</evidence>
<evidence type="ECO:0000256" key="10">
    <source>
        <dbReference type="ARBA" id="ARBA00023237"/>
    </source>
</evidence>
<dbReference type="GO" id="GO:0009279">
    <property type="term" value="C:cell outer membrane"/>
    <property type="evidence" value="ECO:0007669"/>
    <property type="project" value="UniProtKB-SubCell"/>
</dbReference>
<dbReference type="CDD" id="cd01347">
    <property type="entry name" value="ligand_gated_channel"/>
    <property type="match status" value="1"/>
</dbReference>
<keyword evidence="2 11" id="KW-0813">Transport</keyword>
<comment type="subcellular location">
    <subcellularLocation>
        <location evidence="1 11">Cell outer membrane</location>
        <topology evidence="1 11">Multi-pass membrane protein</topology>
    </subcellularLocation>
</comment>
<dbReference type="PANTHER" id="PTHR32552:SF81">
    <property type="entry name" value="TONB-DEPENDENT OUTER MEMBRANE RECEPTOR"/>
    <property type="match status" value="1"/>
</dbReference>
<evidence type="ECO:0000256" key="3">
    <source>
        <dbReference type="ARBA" id="ARBA00022452"/>
    </source>
</evidence>
<dbReference type="InterPro" id="IPR012910">
    <property type="entry name" value="Plug_dom"/>
</dbReference>
<evidence type="ECO:0000256" key="2">
    <source>
        <dbReference type="ARBA" id="ARBA00022448"/>
    </source>
</evidence>
<keyword evidence="7" id="KW-0406">Ion transport</keyword>
<evidence type="ECO:0000256" key="1">
    <source>
        <dbReference type="ARBA" id="ARBA00004571"/>
    </source>
</evidence>
<feature type="signal peptide" evidence="13">
    <location>
        <begin position="1"/>
        <end position="30"/>
    </location>
</feature>
<feature type="domain" description="TonB-dependent receptor plug" evidence="15">
    <location>
        <begin position="55"/>
        <end position="160"/>
    </location>
</feature>
<dbReference type="Gene3D" id="2.40.170.20">
    <property type="entry name" value="TonB-dependent receptor, beta-barrel domain"/>
    <property type="match status" value="1"/>
</dbReference>
<dbReference type="PROSITE" id="PS52016">
    <property type="entry name" value="TONB_DEPENDENT_REC_3"/>
    <property type="match status" value="1"/>
</dbReference>